<feature type="transmembrane region" description="Helical" evidence="2">
    <location>
        <begin position="745"/>
        <end position="762"/>
    </location>
</feature>
<feature type="transmembrane region" description="Helical" evidence="2">
    <location>
        <begin position="892"/>
        <end position="910"/>
    </location>
</feature>
<gene>
    <name evidence="3" type="ORF">D3791_03080</name>
</gene>
<organism evidence="3 4">
    <name type="scientific">Glutamicibacter mishrai</name>
    <dbReference type="NCBI Taxonomy" id="1775880"/>
    <lineage>
        <taxon>Bacteria</taxon>
        <taxon>Bacillati</taxon>
        <taxon>Actinomycetota</taxon>
        <taxon>Actinomycetes</taxon>
        <taxon>Micrococcales</taxon>
        <taxon>Micrococcaceae</taxon>
        <taxon>Glutamicibacter</taxon>
    </lineage>
</organism>
<feature type="transmembrane region" description="Helical" evidence="2">
    <location>
        <begin position="1097"/>
        <end position="1114"/>
    </location>
</feature>
<feature type="transmembrane region" description="Helical" evidence="2">
    <location>
        <begin position="1126"/>
        <end position="1143"/>
    </location>
</feature>
<feature type="transmembrane region" description="Helical" evidence="2">
    <location>
        <begin position="593"/>
        <end position="612"/>
    </location>
</feature>
<keyword evidence="4" id="KW-1185">Reference proteome</keyword>
<keyword evidence="2" id="KW-0812">Transmembrane</keyword>
<feature type="transmembrane region" description="Helical" evidence="2">
    <location>
        <begin position="341"/>
        <end position="360"/>
    </location>
</feature>
<feature type="transmembrane region" description="Helical" evidence="2">
    <location>
        <begin position="281"/>
        <end position="300"/>
    </location>
</feature>
<feature type="transmembrane region" description="Helical" evidence="2">
    <location>
        <begin position="1069"/>
        <end position="1091"/>
    </location>
</feature>
<feature type="transmembrane region" description="Helical" evidence="2">
    <location>
        <begin position="716"/>
        <end position="733"/>
    </location>
</feature>
<feature type="transmembrane region" description="Helical" evidence="2">
    <location>
        <begin position="940"/>
        <end position="958"/>
    </location>
</feature>
<feature type="transmembrane region" description="Helical" evidence="2">
    <location>
        <begin position="1019"/>
        <end position="1038"/>
    </location>
</feature>
<feature type="transmembrane region" description="Helical" evidence="2">
    <location>
        <begin position="453"/>
        <end position="472"/>
    </location>
</feature>
<evidence type="ECO:0000256" key="2">
    <source>
        <dbReference type="SAM" id="Phobius"/>
    </source>
</evidence>
<feature type="transmembrane region" description="Helical" evidence="2">
    <location>
        <begin position="868"/>
        <end position="885"/>
    </location>
</feature>
<feature type="transmembrane region" description="Helical" evidence="2">
    <location>
        <begin position="974"/>
        <end position="991"/>
    </location>
</feature>
<feature type="transmembrane region" description="Helical" evidence="2">
    <location>
        <begin position="774"/>
        <end position="795"/>
    </location>
</feature>
<feature type="region of interest" description="Disordered" evidence="1">
    <location>
        <begin position="1219"/>
        <end position="1267"/>
    </location>
</feature>
<evidence type="ECO:0000313" key="3">
    <source>
        <dbReference type="EMBL" id="QIV86192.1"/>
    </source>
</evidence>
<evidence type="ECO:0000313" key="4">
    <source>
        <dbReference type="Proteomes" id="UP000502331"/>
    </source>
</evidence>
<feature type="transmembrane region" description="Helical" evidence="2">
    <location>
        <begin position="233"/>
        <end position="250"/>
    </location>
</feature>
<feature type="transmembrane region" description="Helical" evidence="2">
    <location>
        <begin position="177"/>
        <end position="197"/>
    </location>
</feature>
<dbReference type="AlphaFoldDB" id="A0A6H0SEX5"/>
<feature type="transmembrane region" description="Helical" evidence="2">
    <location>
        <begin position="430"/>
        <end position="447"/>
    </location>
</feature>
<feature type="transmembrane region" description="Helical" evidence="2">
    <location>
        <begin position="6"/>
        <end position="23"/>
    </location>
</feature>
<feature type="transmembrane region" description="Helical" evidence="2">
    <location>
        <begin position="309"/>
        <end position="329"/>
    </location>
</feature>
<feature type="transmembrane region" description="Helical" evidence="2">
    <location>
        <begin position="832"/>
        <end position="848"/>
    </location>
</feature>
<evidence type="ECO:0008006" key="5">
    <source>
        <dbReference type="Google" id="ProtNLM"/>
    </source>
</evidence>
<dbReference type="RefSeq" id="WP_172511271.1">
    <property type="nucleotide sequence ID" value="NZ_CP032549.1"/>
</dbReference>
<feature type="transmembrane region" description="Helical" evidence="2">
    <location>
        <begin position="1173"/>
        <end position="1189"/>
    </location>
</feature>
<feature type="transmembrane region" description="Helical" evidence="2">
    <location>
        <begin position="1195"/>
        <end position="1213"/>
    </location>
</feature>
<reference evidence="3 4" key="1">
    <citation type="submission" date="2018-09" db="EMBL/GenBank/DDBJ databases">
        <title>Glutamicibacter mishrai S5-52T (LMG 29155T = KCTC 39846T).</title>
        <authorList>
            <person name="Das S.K."/>
        </authorList>
    </citation>
    <scope>NUCLEOTIDE SEQUENCE [LARGE SCALE GENOMIC DNA]</scope>
    <source>
        <strain evidence="3 4">S5-52</strain>
    </source>
</reference>
<feature type="transmembrane region" description="Helical" evidence="2">
    <location>
        <begin position="1149"/>
        <end position="1166"/>
    </location>
</feature>
<feature type="transmembrane region" description="Helical" evidence="2">
    <location>
        <begin position="150"/>
        <end position="171"/>
    </location>
</feature>
<evidence type="ECO:0000256" key="1">
    <source>
        <dbReference type="SAM" id="MobiDB-lite"/>
    </source>
</evidence>
<keyword evidence="2" id="KW-1133">Transmembrane helix</keyword>
<dbReference type="EMBL" id="CP032549">
    <property type="protein sequence ID" value="QIV86192.1"/>
    <property type="molecule type" value="Genomic_DNA"/>
</dbReference>
<protein>
    <recommendedName>
        <fullName evidence="5">DUF2339 domain-containing protein</fullName>
    </recommendedName>
</protein>
<feature type="transmembrane region" description="Helical" evidence="2">
    <location>
        <begin position="529"/>
        <end position="546"/>
    </location>
</feature>
<keyword evidence="2" id="KW-0472">Membrane</keyword>
<feature type="transmembrane region" description="Helical" evidence="2">
    <location>
        <begin position="367"/>
        <end position="387"/>
    </location>
</feature>
<feature type="transmembrane region" description="Helical" evidence="2">
    <location>
        <begin position="1044"/>
        <end position="1062"/>
    </location>
</feature>
<name>A0A6H0SEX5_9MICC</name>
<feature type="transmembrane region" description="Helical" evidence="2">
    <location>
        <begin position="663"/>
        <end position="681"/>
    </location>
</feature>
<sequence>MTGLIVVLVLLIVGAYFLGHSMGRNQPGQRSEPTPERLREAWQEGYEAATAYLRRTGPQAQAPPTEQQSPAVSQEPAMPQPEASGPHQWPGYATPAQPANGNLTAAGQIYAQQRPAQAGNPLPPVARPVVPPKPVKVLTKRERELRNINITLYVAALMIVAAGALFLSFALPPVAKVVAFIILVAAFYAGGLITYAVKPSLRPAGAAFAGTGLALLPLSAIATYNTLDISGPVTWLVFSAIGTLAVGYATVKLKSRVLSWIAVLILVSTGMASAATMQRGVLNYMLILVVLSIVLMLLAVHSQRVKDSIFFQAILGTAQLLPIFVVVLSGLLIESLGSREFFWIFALLTAQLLLSMRLLGNLRLTRFFAARVTFMLMIWAGCSYLGFVGSTTALVLSYAFALQAVAVLAYSTAYQRRMGLARQFVSLERCVLWGLGLVSMSGAYFLADERHSFALSYVAAPLFALLCLFGIFRATRAETAVIAVLPLIALLDLQHHNWRPLAVFAVAIALMSVDHHRAQGIYRLLYGHVRWALLLIGAGVIGASIHELQDGASGTAAATATLITVLVMALALWAFGLRHQQLNGKGTAQAHALARAGATVLIAVGSLCYLRILAGKERYLQSPVEFIGLEAFTWFMITTVATTALVMITSLRVKGLPDMPVPAAQAIRAGEAVALLLFYMLSLEHQRWIFALVIGAAVMATFLLKLRRNNSREWKIIYATLAQVLFSSMVWWFAQGMDFDLHGRFALLLVSVSIPQLVRLARNIRKNQPLRKELRWIAIVLLIGIPLATAAYAQVAGGYDRGVILLAALCFAVHGIMAYWADIELEGVERQYYLFAPILSLILVIGVQGQQLADDTGWIRARWWSEEAAAILLLVMALAAMALEWKLRGNRRYSTAIGLAIFLPAVLAAAWQQQTWWAVVALALIASAMIMMVHTRRSAWYSAGASLLLAWAITRAVMKARDIGGSRWLESMDVAWAMIGTGVLLYLISMVHGRMKDPTPGYPAFTYRHEDPVGGASRIYFAAMLLALLLAGCIAHSYGTANWHIIGGSALIFGVALLCRYFELPPAAVPYAVDGLIFLASVLSLITYARVIDAPQFSSMMAYFTVVAVILVIWRNIRVHRSLAKIYLVAASVAGTMTLFASLIDSNVLTQVMGLVFFGCLIAWGLKLGDRLFIWWGAIAISLSVIWFLRELVFVWLVLIGLGLIIAAVYKLVKVDKAGPSAPEPQDSAPPVIQQGPPRLPWQQPMQPPAQQSDQWPPADPSEPDQH</sequence>
<feature type="transmembrane region" description="Helical" evidence="2">
    <location>
        <begin position="552"/>
        <end position="573"/>
    </location>
</feature>
<feature type="compositionally biased region" description="Low complexity" evidence="1">
    <location>
        <begin position="1241"/>
        <end position="1255"/>
    </location>
</feature>
<feature type="transmembrane region" description="Helical" evidence="2">
    <location>
        <begin position="916"/>
        <end position="933"/>
    </location>
</feature>
<proteinExistence type="predicted"/>
<accession>A0A6H0SEX5</accession>
<dbReference type="Proteomes" id="UP000502331">
    <property type="component" value="Chromosome"/>
</dbReference>
<feature type="transmembrane region" description="Helical" evidence="2">
    <location>
        <begin position="687"/>
        <end position="704"/>
    </location>
</feature>
<feature type="transmembrane region" description="Helical" evidence="2">
    <location>
        <begin position="393"/>
        <end position="410"/>
    </location>
</feature>
<feature type="compositionally biased region" description="Polar residues" evidence="1">
    <location>
        <begin position="58"/>
        <end position="72"/>
    </location>
</feature>
<feature type="transmembrane region" description="Helical" evidence="2">
    <location>
        <begin position="257"/>
        <end position="275"/>
    </location>
</feature>
<feature type="transmembrane region" description="Helical" evidence="2">
    <location>
        <begin position="632"/>
        <end position="651"/>
    </location>
</feature>
<feature type="region of interest" description="Disordered" evidence="1">
    <location>
        <begin position="57"/>
        <end position="97"/>
    </location>
</feature>
<feature type="transmembrane region" description="Helical" evidence="2">
    <location>
        <begin position="204"/>
        <end position="227"/>
    </location>
</feature>
<feature type="transmembrane region" description="Helical" evidence="2">
    <location>
        <begin position="801"/>
        <end position="820"/>
    </location>
</feature>